<evidence type="ECO:0000256" key="1">
    <source>
        <dbReference type="SAM" id="MobiDB-lite"/>
    </source>
</evidence>
<name>A0A4C1Z666_EUMVA</name>
<feature type="region of interest" description="Disordered" evidence="1">
    <location>
        <begin position="207"/>
        <end position="226"/>
    </location>
</feature>
<organism evidence="2 3">
    <name type="scientific">Eumeta variegata</name>
    <name type="common">Bagworm moth</name>
    <name type="synonym">Eumeta japonica</name>
    <dbReference type="NCBI Taxonomy" id="151549"/>
    <lineage>
        <taxon>Eukaryota</taxon>
        <taxon>Metazoa</taxon>
        <taxon>Ecdysozoa</taxon>
        <taxon>Arthropoda</taxon>
        <taxon>Hexapoda</taxon>
        <taxon>Insecta</taxon>
        <taxon>Pterygota</taxon>
        <taxon>Neoptera</taxon>
        <taxon>Endopterygota</taxon>
        <taxon>Lepidoptera</taxon>
        <taxon>Glossata</taxon>
        <taxon>Ditrysia</taxon>
        <taxon>Tineoidea</taxon>
        <taxon>Psychidae</taxon>
        <taxon>Oiketicinae</taxon>
        <taxon>Eumeta</taxon>
    </lineage>
</organism>
<dbReference type="Proteomes" id="UP000299102">
    <property type="component" value="Unassembled WGS sequence"/>
</dbReference>
<keyword evidence="3" id="KW-1185">Reference proteome</keyword>
<sequence length="226" mass="25452">MRSSETPIELETGIPVDPKRDLKTKSKIILLVDSMNYVHIQETTTAKVVWDKLASAFDDSGLTRRVGLLRDLCITNLNGCNNVEQYMSKIITTAHKLRNIDFKVDDEWLGILLLFGLPEIYRPMIIAINSSDQEKLQIIDFDVTTAFLYGQLNENILMTPPEGLDCKPNIKADDKPKKDHPYREAVGSLIHAATVSRPDVMFAVSQWGQQRPQKEAARKEGTAAIK</sequence>
<dbReference type="EMBL" id="BGZK01001608">
    <property type="protein sequence ID" value="GBP83180.1"/>
    <property type="molecule type" value="Genomic_DNA"/>
</dbReference>
<dbReference type="OrthoDB" id="7920740at2759"/>
<dbReference type="Pfam" id="PF14223">
    <property type="entry name" value="Retrotran_gag_2"/>
    <property type="match status" value="1"/>
</dbReference>
<evidence type="ECO:0008006" key="4">
    <source>
        <dbReference type="Google" id="ProtNLM"/>
    </source>
</evidence>
<dbReference type="AlphaFoldDB" id="A0A4C1Z666"/>
<accession>A0A4C1Z666</accession>
<comment type="caution">
    <text evidence="2">The sequence shown here is derived from an EMBL/GenBank/DDBJ whole genome shotgun (WGS) entry which is preliminary data.</text>
</comment>
<proteinExistence type="predicted"/>
<protein>
    <recommendedName>
        <fullName evidence="4">Retrovirus-related Pol polyprotein from transposon TNT 1-94</fullName>
    </recommendedName>
</protein>
<feature type="compositionally biased region" description="Basic and acidic residues" evidence="1">
    <location>
        <begin position="212"/>
        <end position="226"/>
    </location>
</feature>
<reference evidence="2 3" key="1">
    <citation type="journal article" date="2019" name="Commun. Biol.">
        <title>The bagworm genome reveals a unique fibroin gene that provides high tensile strength.</title>
        <authorList>
            <person name="Kono N."/>
            <person name="Nakamura H."/>
            <person name="Ohtoshi R."/>
            <person name="Tomita M."/>
            <person name="Numata K."/>
            <person name="Arakawa K."/>
        </authorList>
    </citation>
    <scope>NUCLEOTIDE SEQUENCE [LARGE SCALE GENOMIC DNA]</scope>
</reference>
<evidence type="ECO:0000313" key="3">
    <source>
        <dbReference type="Proteomes" id="UP000299102"/>
    </source>
</evidence>
<evidence type="ECO:0000313" key="2">
    <source>
        <dbReference type="EMBL" id="GBP83180.1"/>
    </source>
</evidence>
<gene>
    <name evidence="2" type="ORF">EVAR_59593_1</name>
</gene>